<feature type="compositionally biased region" description="Basic residues" evidence="1">
    <location>
        <begin position="225"/>
        <end position="234"/>
    </location>
</feature>
<evidence type="ECO:0000313" key="3">
    <source>
        <dbReference type="EMBL" id="RSH83750.1"/>
    </source>
</evidence>
<proteinExistence type="predicted"/>
<dbReference type="PANTHER" id="PTHR23389:SF21">
    <property type="entry name" value="ATPASE FAMILY AAA DOMAIN-CONTAINING PROTEIN 5"/>
    <property type="match status" value="1"/>
</dbReference>
<feature type="region of interest" description="Disordered" evidence="1">
    <location>
        <begin position="697"/>
        <end position="735"/>
    </location>
</feature>
<name>A0A427XY33_9TREE</name>
<feature type="compositionally biased region" description="Low complexity" evidence="1">
    <location>
        <begin position="924"/>
        <end position="943"/>
    </location>
</feature>
<evidence type="ECO:0000256" key="1">
    <source>
        <dbReference type="SAM" id="MobiDB-lite"/>
    </source>
</evidence>
<feature type="compositionally biased region" description="Pro residues" evidence="1">
    <location>
        <begin position="1"/>
        <end position="14"/>
    </location>
</feature>
<dbReference type="STRING" id="1890683.A0A427XY33"/>
<organism evidence="3 4">
    <name type="scientific">Saitozyma podzolica</name>
    <dbReference type="NCBI Taxonomy" id="1890683"/>
    <lineage>
        <taxon>Eukaryota</taxon>
        <taxon>Fungi</taxon>
        <taxon>Dikarya</taxon>
        <taxon>Basidiomycota</taxon>
        <taxon>Agaricomycotina</taxon>
        <taxon>Tremellomycetes</taxon>
        <taxon>Tremellales</taxon>
        <taxon>Trimorphomycetaceae</taxon>
        <taxon>Saitozyma</taxon>
    </lineage>
</organism>
<feature type="region of interest" description="Disordered" evidence="1">
    <location>
        <begin position="922"/>
        <end position="955"/>
    </location>
</feature>
<feature type="compositionally biased region" description="Gly residues" evidence="1">
    <location>
        <begin position="124"/>
        <end position="135"/>
    </location>
</feature>
<dbReference type="EMBL" id="RSCD01000023">
    <property type="protein sequence ID" value="RSH83750.1"/>
    <property type="molecule type" value="Genomic_DNA"/>
</dbReference>
<feature type="compositionally biased region" description="Low complexity" evidence="1">
    <location>
        <begin position="93"/>
        <end position="114"/>
    </location>
</feature>
<evidence type="ECO:0000313" key="4">
    <source>
        <dbReference type="Proteomes" id="UP000279259"/>
    </source>
</evidence>
<feature type="compositionally biased region" description="Low complexity" evidence="1">
    <location>
        <begin position="208"/>
        <end position="218"/>
    </location>
</feature>
<feature type="compositionally biased region" description="Polar residues" evidence="1">
    <location>
        <begin position="301"/>
        <end position="312"/>
    </location>
</feature>
<dbReference type="Proteomes" id="UP000279259">
    <property type="component" value="Unassembled WGS sequence"/>
</dbReference>
<dbReference type="PANTHER" id="PTHR23389">
    <property type="entry name" value="CHROMOSOME TRANSMISSION FIDELITY FACTOR 18"/>
    <property type="match status" value="1"/>
</dbReference>
<feature type="domain" description="AAA+ ATPase" evidence="2">
    <location>
        <begin position="637"/>
        <end position="859"/>
    </location>
</feature>
<feature type="compositionally biased region" description="Basic and acidic residues" evidence="1">
    <location>
        <begin position="286"/>
        <end position="295"/>
    </location>
</feature>
<feature type="compositionally biased region" description="Polar residues" evidence="1">
    <location>
        <begin position="242"/>
        <end position="262"/>
    </location>
</feature>
<dbReference type="SMART" id="SM00382">
    <property type="entry name" value="AAA"/>
    <property type="match status" value="1"/>
</dbReference>
<evidence type="ECO:0000259" key="2">
    <source>
        <dbReference type="SMART" id="SM00382"/>
    </source>
</evidence>
<reference evidence="3 4" key="1">
    <citation type="submission" date="2018-11" db="EMBL/GenBank/DDBJ databases">
        <title>Genome sequence of Saitozyma podzolica DSM 27192.</title>
        <authorList>
            <person name="Aliyu H."/>
            <person name="Gorte O."/>
            <person name="Ochsenreither K."/>
        </authorList>
    </citation>
    <scope>NUCLEOTIDE SEQUENCE [LARGE SCALE GENOMIC DNA]</scope>
    <source>
        <strain evidence="3 4">DSM 27192</strain>
    </source>
</reference>
<dbReference type="InterPro" id="IPR003593">
    <property type="entry name" value="AAA+_ATPase"/>
</dbReference>
<dbReference type="InterPro" id="IPR027417">
    <property type="entry name" value="P-loop_NTPase"/>
</dbReference>
<feature type="region of interest" description="Disordered" evidence="1">
    <location>
        <begin position="1"/>
        <end position="315"/>
    </location>
</feature>
<dbReference type="Gene3D" id="3.40.50.300">
    <property type="entry name" value="P-loop containing nucleotide triphosphate hydrolases"/>
    <property type="match status" value="1"/>
</dbReference>
<dbReference type="SUPFAM" id="SSF52540">
    <property type="entry name" value="P-loop containing nucleoside triphosphate hydrolases"/>
    <property type="match status" value="1"/>
</dbReference>
<dbReference type="GO" id="GO:0003677">
    <property type="term" value="F:DNA binding"/>
    <property type="evidence" value="ECO:0007669"/>
    <property type="project" value="TreeGrafter"/>
</dbReference>
<protein>
    <recommendedName>
        <fullName evidence="2">AAA+ ATPase domain-containing protein</fullName>
    </recommendedName>
</protein>
<feature type="region of interest" description="Disordered" evidence="1">
    <location>
        <begin position="489"/>
        <end position="511"/>
    </location>
</feature>
<gene>
    <name evidence="3" type="ORF">EHS25_005365</name>
</gene>
<keyword evidence="4" id="KW-1185">Reference proteome</keyword>
<feature type="compositionally biased region" description="Basic and acidic residues" evidence="1">
    <location>
        <begin position="698"/>
        <end position="708"/>
    </location>
</feature>
<dbReference type="GO" id="GO:0005634">
    <property type="term" value="C:nucleus"/>
    <property type="evidence" value="ECO:0007669"/>
    <property type="project" value="TreeGrafter"/>
</dbReference>
<dbReference type="AlphaFoldDB" id="A0A427XY33"/>
<comment type="caution">
    <text evidence="3">The sequence shown here is derived from an EMBL/GenBank/DDBJ whole genome shotgun (WGS) entry which is preliminary data.</text>
</comment>
<accession>A0A427XY33</accession>
<sequence>MTEGSGPPPDPPAPEAEIVAGPSAPASKSIYLYFGGGPASASNSAATIPSASVGEPSHPKKRRKKGGQDENQARFLRNGGEGVWLIGKHEEATASGSETGETVTTAETGTTRGKGTVRGRGRGTDTGTGTGTGRRAGGEEEAEVRDMVQRGRGGRRGGKSRQGQVGARGGDAPTVSDGAEGDDSTAETRAEAFDSSAMSIPGPEADSSSRAGSTSTSPNPNPSPTKRKRGRPRKVLPEIPTPNETAINPPITSSVRVNSTGSHHPDPQPIVHRSSSPSDIVFTGHLRPDRPDRGAHPFFSRTASSSGSNKGVSQADPIDVDVDVDEPVPAPVFSGHLEVPPIPGSAPVAKPGPRKLAFASDAKPAHTFFSRVAEASGAGTPRATSVVSETATEASVSMPGSGTESKGKKVHAFFRMNGQGKAGGLKDGWGGEVKEGKEWLVPWPGRVWPTHTGAETNHPSQSRPPGFGLEMEHYPGPLDEDDFWTSHDAIGTPETDPVASKPAPVEQSRLPIVGGHPAISSVKSRKRTSDRSTWCERYRPTRACEVLGNELEATYLRDWLSALTIGHRDGPGHGPRVSRKIKRRKAQAFDDWIVDDLGGYGNPQEEDSEDEDFEPIEDPPLSFAGRPNRYPPLEHRLGNAILLMGPQGSGKSAAVYAAAEELGWEVFEIYPGIGKRTGGNVMSWVGDVGKNHMVVSSKEADKDKHGLEVKAQSQAQNGESDREKRNKGGLQSFFGRKADLSRETTPVLGFGSQGSQAEPIEVDDDMEGEHAEQAEHGRVTDGAKTRLGEVEGDESSFRQSVILLDEVDILFEEEGTFWPAVVSLIATSHRPVVLTCNDPERVPLAQLPLQTILQFEPPASHLAIPYLEAIAEHEGLKYCDIPAVVEQCTTTPLELLDQPLPPNGHEPMPVFDLRRAIQQMQLDRGAAQSSSSASRGSRLSSRSDPIGGRGGRDSHFDSLETLTRRLDSQSFVDAFVAERPWALMEISEVDRYSRTTDDVLDTSLLLKPEPKDWRPTLAAYDNAPTIASALSQLAGEPLPSSGDLQTDRTEYIRSLLVLLDPLVPLSSPLLPRPSVFLDLLPVVRTMILTDDILQGAEDAAVALGGERMNRKTGRPVRAAAGKGYERYLDLGEGALRVARTLGLIFEQNGAQ</sequence>
<dbReference type="OrthoDB" id="9996895at2759"/>